<dbReference type="AlphaFoldDB" id="A0AAV6ZWL1"/>
<comment type="caution">
    <text evidence="1">The sequence shown here is derived from an EMBL/GenBank/DDBJ whole genome shotgun (WGS) entry which is preliminary data.</text>
</comment>
<proteinExistence type="predicted"/>
<accession>A0AAV6ZWL1</accession>
<dbReference type="Proteomes" id="UP000824782">
    <property type="component" value="Unassembled WGS sequence"/>
</dbReference>
<dbReference type="EMBL" id="WNYA01000013">
    <property type="protein sequence ID" value="KAG8551046.1"/>
    <property type="molecule type" value="Genomic_DNA"/>
</dbReference>
<gene>
    <name evidence="1" type="ORF">GDO81_021919</name>
</gene>
<keyword evidence="2" id="KW-1185">Reference proteome</keyword>
<sequence length="84" mass="9573">MQDILTRLWTVLLLMLLLLQGVIWTLFIGHCVYHSAGSSQSEVVFLPGAGGEEQERRRTLEAQILELSCWSLEIICCFPGELFY</sequence>
<reference evidence="1" key="1">
    <citation type="thesis" date="2020" institute="ProQuest LLC" country="789 East Eisenhower Parkway, Ann Arbor, MI, USA">
        <title>Comparative Genomics and Chromosome Evolution.</title>
        <authorList>
            <person name="Mudd A.B."/>
        </authorList>
    </citation>
    <scope>NUCLEOTIDE SEQUENCE</scope>
    <source>
        <strain evidence="1">237g6f4</strain>
        <tissue evidence="1">Blood</tissue>
    </source>
</reference>
<name>A0AAV6ZWL1_ENGPU</name>
<protein>
    <submittedName>
        <fullName evidence="1">Uncharacterized protein</fullName>
    </submittedName>
</protein>
<evidence type="ECO:0000313" key="1">
    <source>
        <dbReference type="EMBL" id="KAG8551046.1"/>
    </source>
</evidence>
<evidence type="ECO:0000313" key="2">
    <source>
        <dbReference type="Proteomes" id="UP000824782"/>
    </source>
</evidence>
<organism evidence="1 2">
    <name type="scientific">Engystomops pustulosus</name>
    <name type="common">Tungara frog</name>
    <name type="synonym">Physalaemus pustulosus</name>
    <dbReference type="NCBI Taxonomy" id="76066"/>
    <lineage>
        <taxon>Eukaryota</taxon>
        <taxon>Metazoa</taxon>
        <taxon>Chordata</taxon>
        <taxon>Craniata</taxon>
        <taxon>Vertebrata</taxon>
        <taxon>Euteleostomi</taxon>
        <taxon>Amphibia</taxon>
        <taxon>Batrachia</taxon>
        <taxon>Anura</taxon>
        <taxon>Neobatrachia</taxon>
        <taxon>Hyloidea</taxon>
        <taxon>Leptodactylidae</taxon>
        <taxon>Leiuperinae</taxon>
        <taxon>Engystomops</taxon>
    </lineage>
</organism>